<evidence type="ECO:0000259" key="2">
    <source>
        <dbReference type="Pfam" id="PF01370"/>
    </source>
</evidence>
<accession>A0A505I0C2</accession>
<dbReference type="VEuPathDB" id="FungiDB:ASPNIDRAFT2_1217707"/>
<dbReference type="Gene3D" id="3.40.50.720">
    <property type="entry name" value="NAD(P)-binding Rossmann-like Domain"/>
    <property type="match status" value="1"/>
</dbReference>
<dbReference type="EMBL" id="NKJJ02000010">
    <property type="protein sequence ID" value="TPR06477.1"/>
    <property type="molecule type" value="Genomic_DNA"/>
</dbReference>
<dbReference type="VEuPathDB" id="FungiDB:ATCC64974_33550"/>
<dbReference type="GO" id="GO:0005996">
    <property type="term" value="P:monosaccharide metabolic process"/>
    <property type="evidence" value="ECO:0007669"/>
    <property type="project" value="TreeGrafter"/>
</dbReference>
<evidence type="ECO:0000256" key="1">
    <source>
        <dbReference type="SAM" id="MobiDB-lite"/>
    </source>
</evidence>
<dbReference type="GO" id="GO:0003978">
    <property type="term" value="F:UDP-glucose 4-epimerase activity"/>
    <property type="evidence" value="ECO:0007669"/>
    <property type="project" value="TreeGrafter"/>
</dbReference>
<sequence length="735" mass="79672">MSVICASEGSSPVPTPLFSAPTTPETERDEYFDEPSLPVQDDAPYVLVTGGLGYIGSHTTLELLKAGYNVIIVDDLSNSFHHVFDRILLAAKQHFDRTGGHCPRAELRCIDFRDVPAMRALLASYTMESSSLDTNDSITQSRSRIVGVIHFAAFKDVNDSLRNPLKYYHNNVTGLVDLVSLLADHDIKTFIFSSSANVYGTLAQNHGTLREEHCVHQPETYHSASSGEPITSEQGCTGITNPYGRTKWIGEAILSDVATSDPSWTIIGLRYFNPIGCDPSGLLGEDPRGTPSNLVPVVVQVLTGQLPALSVYGTDWATPDGTAIRDFIHVSDVARGHTAALAAALAGQVKTNFRTFNLGTGRGHSVAEVVSAMEGVSHQSIPRRLAERRPGDVQECVAVPERAASKTDKPVLVVSRVTADASDWLAPLAEQYHLCVYTADAPPDARSTHLQVPANRGHEAMGYLTFLIDNYAQLPATGMVFVHGSRWAWHNDAPDYDNAALLAALNISAALAPWGYHSLRCDWSVSTCSPKTPAQGSLELSMQSVLEPWSARTASDVALPGALANLFGKDQISLELESARVLLGRNDAVRAQCCAQFVVSRESVWQHTRDEYIALRQWLLDGSDDAAQPGAGGGGRRSPSARRAAPRDDRIAGRILSYVWHILFIRRGALYADDGSAAIDLERLNGIACPRADECYCRLYGRCNLGRCSAGSCFGQYQLPPDFKVPAWVTEKGGA</sequence>
<dbReference type="PANTHER" id="PTHR43725">
    <property type="entry name" value="UDP-GLUCOSE 4-EPIMERASE"/>
    <property type="match status" value="1"/>
</dbReference>
<dbReference type="VEuPathDB" id="FungiDB:ATCC64974_73000"/>
<comment type="caution">
    <text evidence="3">The sequence shown here is derived from an EMBL/GenBank/DDBJ whole genome shotgun (WGS) entry which is preliminary data.</text>
</comment>
<gene>
    <name evidence="3" type="ORF">CAN33_0021610</name>
</gene>
<dbReference type="VEuPathDB" id="FungiDB:An12g10410"/>
<dbReference type="AlphaFoldDB" id="A0A505I0C2"/>
<feature type="region of interest" description="Disordered" evidence="1">
    <location>
        <begin position="627"/>
        <end position="646"/>
    </location>
</feature>
<dbReference type="Gene3D" id="3.90.25.10">
    <property type="entry name" value="UDP-galactose 4-epimerase, domain 1"/>
    <property type="match status" value="1"/>
</dbReference>
<dbReference type="FunFam" id="3.40.50.720:FF:000418">
    <property type="entry name" value="UDP-glucose 4-epimerase 5"/>
    <property type="match status" value="1"/>
</dbReference>
<dbReference type="InterPro" id="IPR036291">
    <property type="entry name" value="NAD(P)-bd_dom_sf"/>
</dbReference>
<dbReference type="VEuPathDB" id="FungiDB:An16g01890"/>
<feature type="region of interest" description="Disordered" evidence="1">
    <location>
        <begin position="1"/>
        <end position="30"/>
    </location>
</feature>
<dbReference type="InterPro" id="IPR001509">
    <property type="entry name" value="Epimerase_deHydtase"/>
</dbReference>
<reference evidence="4" key="1">
    <citation type="submission" date="2018-10" db="EMBL/GenBank/DDBJ databases">
        <title>FDA dAtabase for Regulatory Grade micrObial Sequences (FDA-ARGOS): Supporting development and validation of Infectious Disease Dx tests.</title>
        <authorList>
            <person name="Kerrigan L."/>
            <person name="Tallon L."/>
            <person name="Sadzewicz L."/>
            <person name="Sengamalay N."/>
            <person name="Ott S."/>
            <person name="Godinez A."/>
            <person name="Nagaraj S."/>
            <person name="Vavikolanu K."/>
            <person name="Nadendla S."/>
            <person name="George J."/>
            <person name="Sichtig H."/>
        </authorList>
    </citation>
    <scope>NUCLEOTIDE SEQUENCE [LARGE SCALE GENOMIC DNA]</scope>
    <source>
        <strain evidence="4">FDAARGOS_311</strain>
    </source>
</reference>
<dbReference type="InterPro" id="IPR021838">
    <property type="entry name" value="DUF3431"/>
</dbReference>
<dbReference type="Pfam" id="PF11913">
    <property type="entry name" value="DUF3431"/>
    <property type="match status" value="1"/>
</dbReference>
<dbReference type="VEuPathDB" id="FungiDB:ASPNIDRAFT2_1157348"/>
<dbReference type="SUPFAM" id="SSF51735">
    <property type="entry name" value="NAD(P)-binding Rossmann-fold domains"/>
    <property type="match status" value="1"/>
</dbReference>
<dbReference type="GO" id="GO:0005829">
    <property type="term" value="C:cytosol"/>
    <property type="evidence" value="ECO:0007669"/>
    <property type="project" value="TreeGrafter"/>
</dbReference>
<evidence type="ECO:0000313" key="4">
    <source>
        <dbReference type="Proteomes" id="UP000197666"/>
    </source>
</evidence>
<dbReference type="Pfam" id="PF01370">
    <property type="entry name" value="Epimerase"/>
    <property type="match status" value="1"/>
</dbReference>
<dbReference type="Proteomes" id="UP000197666">
    <property type="component" value="Unassembled WGS sequence"/>
</dbReference>
<dbReference type="VEuPathDB" id="FungiDB:M747DRAFT_372090"/>
<feature type="domain" description="NAD-dependent epimerase/dehydratase" evidence="2">
    <location>
        <begin position="46"/>
        <end position="351"/>
    </location>
</feature>
<dbReference type="PANTHER" id="PTHR43725:SF3">
    <property type="entry name" value="UDP-GLUCOSE 4-EPIMERASE (EUROFUNG)"/>
    <property type="match status" value="1"/>
</dbReference>
<dbReference type="VEuPathDB" id="FungiDB:M747DRAFT_294712"/>
<organism evidence="3 4">
    <name type="scientific">Aspergillus niger</name>
    <dbReference type="NCBI Taxonomy" id="5061"/>
    <lineage>
        <taxon>Eukaryota</taxon>
        <taxon>Fungi</taxon>
        <taxon>Dikarya</taxon>
        <taxon>Ascomycota</taxon>
        <taxon>Pezizomycotina</taxon>
        <taxon>Eurotiomycetes</taxon>
        <taxon>Eurotiomycetidae</taxon>
        <taxon>Eurotiales</taxon>
        <taxon>Aspergillaceae</taxon>
        <taxon>Aspergillus</taxon>
        <taxon>Aspergillus subgen. Circumdati</taxon>
    </lineage>
</organism>
<name>A0A505I0C2_ASPNG</name>
<evidence type="ECO:0000313" key="3">
    <source>
        <dbReference type="EMBL" id="TPR06477.1"/>
    </source>
</evidence>
<protein>
    <recommendedName>
        <fullName evidence="2">NAD-dependent epimerase/dehydratase domain-containing protein</fullName>
    </recommendedName>
</protein>
<proteinExistence type="predicted"/>